<dbReference type="AlphaFoldDB" id="A0A832DEE7"/>
<dbReference type="InterPro" id="IPR020541">
    <property type="entry name" value="Chorismate_synthase_CS"/>
</dbReference>
<dbReference type="InterPro" id="IPR035904">
    <property type="entry name" value="Chorismate_synth_AroC_sf"/>
</dbReference>
<reference evidence="13" key="1">
    <citation type="journal article" date="2020" name="mSystems">
        <title>Genome- and Community-Level Interaction Insights into Carbon Utilization and Element Cycling Functions of Hydrothermarchaeota in Hydrothermal Sediment.</title>
        <authorList>
            <person name="Zhou Z."/>
            <person name="Liu Y."/>
            <person name="Xu W."/>
            <person name="Pan J."/>
            <person name="Luo Z.H."/>
            <person name="Li M."/>
        </authorList>
    </citation>
    <scope>NUCLEOTIDE SEQUENCE [LARGE SCALE GENOMIC DNA]</scope>
    <source>
        <strain evidence="13">SpSt-500</strain>
    </source>
</reference>
<dbReference type="CDD" id="cd07304">
    <property type="entry name" value="Chorismate_synthase"/>
    <property type="match status" value="1"/>
</dbReference>
<dbReference type="GO" id="GO:0005829">
    <property type="term" value="C:cytosol"/>
    <property type="evidence" value="ECO:0007669"/>
    <property type="project" value="TreeGrafter"/>
</dbReference>
<keyword evidence="6 11" id="KW-0288">FMN</keyword>
<dbReference type="UniPathway" id="UPA00053">
    <property type="reaction ID" value="UER00090"/>
</dbReference>
<dbReference type="EC" id="4.2.3.5" evidence="3 11"/>
<evidence type="ECO:0000256" key="7">
    <source>
        <dbReference type="ARBA" id="ARBA00022827"/>
    </source>
</evidence>
<feature type="binding site" evidence="11">
    <location>
        <position position="46"/>
    </location>
    <ligand>
        <name>NADP(+)</name>
        <dbReference type="ChEBI" id="CHEBI:58349"/>
    </ligand>
</feature>
<evidence type="ECO:0000256" key="11">
    <source>
        <dbReference type="HAMAP-Rule" id="MF_00300"/>
    </source>
</evidence>
<keyword evidence="4 11" id="KW-0028">Amino-acid biosynthesis</keyword>
<dbReference type="HAMAP" id="MF_00300">
    <property type="entry name" value="Chorismate_synth"/>
    <property type="match status" value="1"/>
</dbReference>
<dbReference type="NCBIfam" id="NF003793">
    <property type="entry name" value="PRK05382.1"/>
    <property type="match status" value="1"/>
</dbReference>
<feature type="binding site" evidence="11">
    <location>
        <position position="40"/>
    </location>
    <ligand>
        <name>NADP(+)</name>
        <dbReference type="ChEBI" id="CHEBI:58349"/>
    </ligand>
</feature>
<dbReference type="InterPro" id="IPR000453">
    <property type="entry name" value="Chorismate_synth"/>
</dbReference>
<sequence>MIRFLTAGESHGKSLTTIVEGFPSNLKINAEYINLHLKRRQFGYGRGLRMKIETDTVEILSGVRFGKTLGTPVSMLIKNFDWENWKSKMSVTETDEQIEKITIPRPGHADLVGISKYNFDDIRNSIERSSARETAARVAACSIARKYLEEFGIHIGSFVESIGGVYPKENFIQKLFDNKLPASFNGKKINSLSDKSQVRVLEAEQEKKIINKIKLAKKKGDTLGGTFVVIATGVPVGLGSFVHYDRRLDAEIAQSIMSINAVKGLEIGAGFYSAENFGSISHDEIILSKNKFTRKTNRAGGIEGGISTGLPIIVRAAMKPIATLMSPIESVDLSRMKKVQSRRERSDFVAVPACAVIAESMLAWSIAKFFLEKFGGDSIEETKENYLNYTSKLFDRIRNNFKGS</sequence>
<keyword evidence="7 11" id="KW-0274">FAD</keyword>
<keyword evidence="9 11" id="KW-0057">Aromatic amino acid biosynthesis</keyword>
<comment type="cofactor">
    <cofactor evidence="11 12">
        <name>FMNH2</name>
        <dbReference type="ChEBI" id="CHEBI:57618"/>
    </cofactor>
    <text evidence="11 12">Reduced FMN (FMNH(2)).</text>
</comment>
<dbReference type="NCBIfam" id="TIGR00033">
    <property type="entry name" value="aroC"/>
    <property type="match status" value="1"/>
</dbReference>
<evidence type="ECO:0000256" key="6">
    <source>
        <dbReference type="ARBA" id="ARBA00022643"/>
    </source>
</evidence>
<comment type="pathway">
    <text evidence="1 11 12">Metabolic intermediate biosynthesis; chorismate biosynthesis; chorismate from D-erythrose 4-phosphate and phosphoenolpyruvate: step 7/7.</text>
</comment>
<evidence type="ECO:0000256" key="8">
    <source>
        <dbReference type="ARBA" id="ARBA00022857"/>
    </source>
</evidence>
<dbReference type="GO" id="GO:0010181">
    <property type="term" value="F:FMN binding"/>
    <property type="evidence" value="ECO:0007669"/>
    <property type="project" value="TreeGrafter"/>
</dbReference>
<evidence type="ECO:0000256" key="2">
    <source>
        <dbReference type="ARBA" id="ARBA00008014"/>
    </source>
</evidence>
<organism evidence="13">
    <name type="scientific">Ignavibacterium album</name>
    <dbReference type="NCBI Taxonomy" id="591197"/>
    <lineage>
        <taxon>Bacteria</taxon>
        <taxon>Pseudomonadati</taxon>
        <taxon>Ignavibacteriota</taxon>
        <taxon>Ignavibacteria</taxon>
        <taxon>Ignavibacteriales</taxon>
        <taxon>Ignavibacteriaceae</taxon>
        <taxon>Ignavibacterium</taxon>
    </lineage>
</organism>
<dbReference type="GO" id="GO:0009073">
    <property type="term" value="P:aromatic amino acid family biosynthetic process"/>
    <property type="evidence" value="ECO:0007669"/>
    <property type="project" value="UniProtKB-KW"/>
</dbReference>
<dbReference type="PANTHER" id="PTHR21085:SF0">
    <property type="entry name" value="CHORISMATE SYNTHASE"/>
    <property type="match status" value="1"/>
</dbReference>
<feature type="binding site" evidence="11">
    <location>
        <begin position="319"/>
        <end position="323"/>
    </location>
    <ligand>
        <name>FMN</name>
        <dbReference type="ChEBI" id="CHEBI:58210"/>
    </ligand>
</feature>
<dbReference type="Gene3D" id="3.60.150.10">
    <property type="entry name" value="Chorismate synthase AroC"/>
    <property type="match status" value="1"/>
</dbReference>
<evidence type="ECO:0000313" key="13">
    <source>
        <dbReference type="EMBL" id="HGT47134.1"/>
    </source>
</evidence>
<dbReference type="Pfam" id="PF01264">
    <property type="entry name" value="Chorismate_synt"/>
    <property type="match status" value="1"/>
</dbReference>
<dbReference type="SUPFAM" id="SSF103263">
    <property type="entry name" value="Chorismate synthase, AroC"/>
    <property type="match status" value="1"/>
</dbReference>
<evidence type="ECO:0000256" key="5">
    <source>
        <dbReference type="ARBA" id="ARBA00022630"/>
    </source>
</evidence>
<feature type="binding site" evidence="11">
    <location>
        <begin position="128"/>
        <end position="130"/>
    </location>
    <ligand>
        <name>FMN</name>
        <dbReference type="ChEBI" id="CHEBI:58210"/>
    </ligand>
</feature>
<accession>A0A832DEE7</accession>
<keyword evidence="10 11" id="KW-0456">Lyase</keyword>
<dbReference type="PANTHER" id="PTHR21085">
    <property type="entry name" value="CHORISMATE SYNTHASE"/>
    <property type="match status" value="1"/>
</dbReference>
<proteinExistence type="inferred from homology"/>
<comment type="similarity">
    <text evidence="2 11 12">Belongs to the chorismate synthase family.</text>
</comment>
<comment type="subunit">
    <text evidence="11">Homotetramer.</text>
</comment>
<evidence type="ECO:0000256" key="3">
    <source>
        <dbReference type="ARBA" id="ARBA00013036"/>
    </source>
</evidence>
<protein>
    <recommendedName>
        <fullName evidence="3 11">Chorismate synthase</fullName>
        <shortName evidence="11">CS</shortName>
        <ecNumber evidence="3 11">4.2.3.5</ecNumber>
    </recommendedName>
    <alternativeName>
        <fullName evidence="11">5-enolpyruvylshikimate-3-phosphate phospholyase</fullName>
    </alternativeName>
</protein>
<evidence type="ECO:0000256" key="4">
    <source>
        <dbReference type="ARBA" id="ARBA00022605"/>
    </source>
</evidence>
<dbReference type="FunFam" id="3.60.150.10:FF:000002">
    <property type="entry name" value="Chorismate synthase"/>
    <property type="match status" value="1"/>
</dbReference>
<dbReference type="GO" id="GO:0004107">
    <property type="term" value="F:chorismate synthase activity"/>
    <property type="evidence" value="ECO:0007669"/>
    <property type="project" value="UniProtKB-UniRule"/>
</dbReference>
<evidence type="ECO:0000256" key="10">
    <source>
        <dbReference type="ARBA" id="ARBA00023239"/>
    </source>
</evidence>
<keyword evidence="5 11" id="KW-0285">Flavoprotein</keyword>
<dbReference type="GO" id="GO:0008652">
    <property type="term" value="P:amino acid biosynthetic process"/>
    <property type="evidence" value="ECO:0007669"/>
    <property type="project" value="UniProtKB-KW"/>
</dbReference>
<feature type="binding site" evidence="11">
    <location>
        <position position="345"/>
    </location>
    <ligand>
        <name>FMN</name>
        <dbReference type="ChEBI" id="CHEBI:58210"/>
    </ligand>
</feature>
<comment type="caution">
    <text evidence="13">The sequence shown here is derived from an EMBL/GenBank/DDBJ whole genome shotgun (WGS) entry which is preliminary data.</text>
</comment>
<dbReference type="PIRSF" id="PIRSF001456">
    <property type="entry name" value="Chorismate_synth"/>
    <property type="match status" value="1"/>
</dbReference>
<dbReference type="EMBL" id="DSVI01000004">
    <property type="protein sequence ID" value="HGT47134.1"/>
    <property type="molecule type" value="Genomic_DNA"/>
</dbReference>
<evidence type="ECO:0000256" key="12">
    <source>
        <dbReference type="RuleBase" id="RU000605"/>
    </source>
</evidence>
<feature type="binding site" evidence="11">
    <location>
        <position position="304"/>
    </location>
    <ligand>
        <name>FMN</name>
        <dbReference type="ChEBI" id="CHEBI:58210"/>
    </ligand>
</feature>
<gene>
    <name evidence="11" type="primary">aroC</name>
    <name evidence="13" type="ORF">ENS56_03795</name>
</gene>
<comment type="catalytic activity">
    <reaction evidence="11 12">
        <text>5-O-(1-carboxyvinyl)-3-phosphoshikimate = chorismate + phosphate</text>
        <dbReference type="Rhea" id="RHEA:21020"/>
        <dbReference type="ChEBI" id="CHEBI:29748"/>
        <dbReference type="ChEBI" id="CHEBI:43474"/>
        <dbReference type="ChEBI" id="CHEBI:57701"/>
        <dbReference type="EC" id="4.2.3.5"/>
    </reaction>
</comment>
<evidence type="ECO:0000256" key="1">
    <source>
        <dbReference type="ARBA" id="ARBA00005044"/>
    </source>
</evidence>
<feature type="binding site" evidence="11">
    <location>
        <begin position="260"/>
        <end position="261"/>
    </location>
    <ligand>
        <name>FMN</name>
        <dbReference type="ChEBI" id="CHEBI:58210"/>
    </ligand>
</feature>
<name>A0A832DEE7_9BACT</name>
<comment type="function">
    <text evidence="11">Catalyzes the anti-1,4-elimination of the C-3 phosphate and the C-6 proR hydrogen from 5-enolpyruvylshikimate-3-phosphate (EPSP) to yield chorismate, which is the branch point compound that serves as the starting substrate for the three terminal pathways of aromatic amino acid biosynthesis. This reaction introduces a second double bond into the aromatic ring system.</text>
</comment>
<dbReference type="GO" id="GO:0009423">
    <property type="term" value="P:chorismate biosynthetic process"/>
    <property type="evidence" value="ECO:0007669"/>
    <property type="project" value="UniProtKB-UniRule"/>
</dbReference>
<dbReference type="PROSITE" id="PS00787">
    <property type="entry name" value="CHORISMATE_SYNTHASE_1"/>
    <property type="match status" value="1"/>
</dbReference>
<keyword evidence="8 11" id="KW-0521">NADP</keyword>
<evidence type="ECO:0000256" key="9">
    <source>
        <dbReference type="ARBA" id="ARBA00023141"/>
    </source>
</evidence>